<proteinExistence type="predicted"/>
<accession>A0A1B0CRF2</accession>
<organism evidence="2 3">
    <name type="scientific">Lutzomyia longipalpis</name>
    <name type="common">Sand fly</name>
    <dbReference type="NCBI Taxonomy" id="7200"/>
    <lineage>
        <taxon>Eukaryota</taxon>
        <taxon>Metazoa</taxon>
        <taxon>Ecdysozoa</taxon>
        <taxon>Arthropoda</taxon>
        <taxon>Hexapoda</taxon>
        <taxon>Insecta</taxon>
        <taxon>Pterygota</taxon>
        <taxon>Neoptera</taxon>
        <taxon>Endopterygota</taxon>
        <taxon>Diptera</taxon>
        <taxon>Nematocera</taxon>
        <taxon>Psychodoidea</taxon>
        <taxon>Psychodidae</taxon>
        <taxon>Lutzomyia</taxon>
        <taxon>Lutzomyia</taxon>
    </lineage>
</organism>
<protein>
    <recommendedName>
        <fullName evidence="4">Nucleolar protein 4</fullName>
    </recommendedName>
</protein>
<feature type="region of interest" description="Disordered" evidence="1">
    <location>
        <begin position="114"/>
        <end position="141"/>
    </location>
</feature>
<dbReference type="EnsemblMetazoa" id="LLOJ007450-RA">
    <property type="protein sequence ID" value="LLOJ007450-PA"/>
    <property type="gene ID" value="LLOJ007450"/>
</dbReference>
<feature type="compositionally biased region" description="Polar residues" evidence="1">
    <location>
        <begin position="114"/>
        <end position="127"/>
    </location>
</feature>
<name>A0A1B0CRF2_LUTLO</name>
<sequence length="624" mass="68975">MPAVAWTFSPNLQSHPIQLVADNCGEELHFASSSSLFCLGGGSKCTVCMCGDILAMMTKRLRSHNPTATDTCFNGFSNNEPRECTESDAVLKMVPTDKSTSQECAKVCHPQPEISATVQPPTGNSNGADDGGRKRKHEECDGNEANNNCTDDCSGGGKKIKYDTHREKMIELYQPWVLKTYGDLAKTKTITLRKQARIIKTLSGQETNNPDSSKFRFWVKAKGFTTERPVDFKGDLNLNKDLVEKPNKHCLLYVPNFTKEAPQLFRRVAIVELFFDIIFGVHVGLGGRSGRHAGQKRTYRTITESYAFLPREAVTKFLSGCVVCKKLPTPYSPLRLDDAESPSECDSPHQSATNSSGNRLLINNQAVGSEKRENRDVAESETDARPEQKSTNSSSAVQQPIDWEERILVEYNKVKSDQQGKNHTGPDKDTQLPNPANIANGMTNMMDHFSITGSQLYEYYHLLKAFYDTSNRPKTPSSATFVAEQSDNLRTSRENHLPMKPPTTTVTAANADKDPKSGALNSLAVALLLPNEKITTEMKNPCKTTPPKKRYNNYPQNGNENNQCTSLAGKEADKSSALKSSSTKISTTNIMATVRSNDPITSTYLKLTRSMGLSDEDALRIDDL</sequence>
<evidence type="ECO:0000256" key="1">
    <source>
        <dbReference type="SAM" id="MobiDB-lite"/>
    </source>
</evidence>
<feature type="compositionally biased region" description="Polar residues" evidence="1">
    <location>
        <begin position="389"/>
        <end position="398"/>
    </location>
</feature>
<reference evidence="2" key="1">
    <citation type="submission" date="2020-05" db="UniProtKB">
        <authorList>
            <consortium name="EnsemblMetazoa"/>
        </authorList>
    </citation>
    <scope>IDENTIFICATION</scope>
    <source>
        <strain evidence="2">Jacobina</strain>
    </source>
</reference>
<dbReference type="VEuPathDB" id="VectorBase:LLONM1_011056"/>
<feature type="compositionally biased region" description="Low complexity" evidence="1">
    <location>
        <begin position="552"/>
        <end position="563"/>
    </location>
</feature>
<dbReference type="EMBL" id="AJWK01024707">
    <property type="status" value="NOT_ANNOTATED_CDS"/>
    <property type="molecule type" value="Genomic_DNA"/>
</dbReference>
<feature type="compositionally biased region" description="Basic and acidic residues" evidence="1">
    <location>
        <begin position="369"/>
        <end position="388"/>
    </location>
</feature>
<evidence type="ECO:0000313" key="3">
    <source>
        <dbReference type="Proteomes" id="UP000092461"/>
    </source>
</evidence>
<feature type="region of interest" description="Disordered" evidence="1">
    <location>
        <begin position="493"/>
        <end position="515"/>
    </location>
</feature>
<evidence type="ECO:0008006" key="4">
    <source>
        <dbReference type="Google" id="ProtNLM"/>
    </source>
</evidence>
<dbReference type="Proteomes" id="UP000092461">
    <property type="component" value="Unassembled WGS sequence"/>
</dbReference>
<feature type="compositionally biased region" description="Polar residues" evidence="1">
    <location>
        <begin position="348"/>
        <end position="367"/>
    </location>
</feature>
<keyword evidence="3" id="KW-1185">Reference proteome</keyword>
<dbReference type="VEuPathDB" id="VectorBase:LLOJ007450"/>
<feature type="region of interest" description="Disordered" evidence="1">
    <location>
        <begin position="335"/>
        <end position="433"/>
    </location>
</feature>
<dbReference type="AlphaFoldDB" id="A0A1B0CRF2"/>
<evidence type="ECO:0000313" key="2">
    <source>
        <dbReference type="EnsemblMetazoa" id="LLOJ007450-PA"/>
    </source>
</evidence>
<feature type="compositionally biased region" description="Basic and acidic residues" evidence="1">
    <location>
        <begin position="403"/>
        <end position="430"/>
    </location>
</feature>
<feature type="region of interest" description="Disordered" evidence="1">
    <location>
        <begin position="538"/>
        <end position="584"/>
    </location>
</feature>